<comment type="caution">
    <text evidence="2">The sequence shown here is derived from an EMBL/GenBank/DDBJ whole genome shotgun (WGS) entry which is preliminary data.</text>
</comment>
<proteinExistence type="predicted"/>
<feature type="coiled-coil region" evidence="1">
    <location>
        <begin position="13"/>
        <end position="40"/>
    </location>
</feature>
<name>A0A084EG51_MYCCA</name>
<gene>
    <name evidence="2" type="ORF">MCAPa_8540</name>
</gene>
<dbReference type="Proteomes" id="UP000028533">
    <property type="component" value="Unassembled WGS sequence"/>
</dbReference>
<organism evidence="2 3">
    <name type="scientific">Mycoplasma capricolum subsp. capricolum 14232</name>
    <dbReference type="NCBI Taxonomy" id="1188238"/>
    <lineage>
        <taxon>Bacteria</taxon>
        <taxon>Bacillati</taxon>
        <taxon>Mycoplasmatota</taxon>
        <taxon>Mollicutes</taxon>
        <taxon>Mycoplasmataceae</taxon>
        <taxon>Mycoplasma</taxon>
    </lineage>
</organism>
<dbReference type="EMBL" id="JFDO01000037">
    <property type="protein sequence ID" value="KEZ16943.1"/>
    <property type="molecule type" value="Genomic_DNA"/>
</dbReference>
<evidence type="ECO:0000313" key="2">
    <source>
        <dbReference type="EMBL" id="KEZ16943.1"/>
    </source>
</evidence>
<feature type="coiled-coil region" evidence="1">
    <location>
        <begin position="182"/>
        <end position="216"/>
    </location>
</feature>
<evidence type="ECO:0000256" key="1">
    <source>
        <dbReference type="SAM" id="Coils"/>
    </source>
</evidence>
<protein>
    <submittedName>
        <fullName evidence="2">Uncharacterized protein</fullName>
    </submittedName>
</protein>
<keyword evidence="1" id="KW-0175">Coiled coil</keyword>
<sequence length="233" mass="27181">MNPLLEKKVTETLKKVKAVVSDAQDNVNELQNIFNNQLKKLAKYYVESSSNSNSYQETKSTTYYLAYYDKRSKRFKEAELNTSELNEDQNGDVQPVDTPNIEYLDGYKNVVNLQSGLKTKFVIEKISEILNAIYNGVEAHLKDNLEKSLKINYYEYELSKINNEEFVNLLAKNDLKFVDWNNQSLEEKLNQIKDSLIEKNNQIISLNKRISELDNMNVFINKQIDNIDDQVKR</sequence>
<dbReference type="RefSeq" id="WP_036432617.1">
    <property type="nucleotide sequence ID" value="NZ_JFDO01000037.1"/>
</dbReference>
<evidence type="ECO:0000313" key="3">
    <source>
        <dbReference type="Proteomes" id="UP000028533"/>
    </source>
</evidence>
<accession>A0A084EG51</accession>
<reference evidence="2 3" key="1">
    <citation type="submission" date="2014-02" db="EMBL/GenBank/DDBJ databases">
        <title>Genome sequence of Mycoplasma capricolum subsp. capricolum strain 14232.</title>
        <authorList>
            <person name="Sirand-Pugnet P."/>
            <person name="Breton M."/>
            <person name="Dordet-Frisoni E."/>
            <person name="Baranowski E."/>
            <person name="Barre A."/>
            <person name="Couture C."/>
            <person name="Dupuy V."/>
            <person name="Gaurivaud P."/>
            <person name="Jacob D."/>
            <person name="Lemaitre C."/>
            <person name="Manso-Silvan L."/>
            <person name="Nikolski M."/>
            <person name="Nouvel L.-X."/>
            <person name="Poumarat F."/>
            <person name="Tardy F."/>
            <person name="Thebault P."/>
            <person name="Theil S."/>
            <person name="Citti C."/>
            <person name="Thiaucourt F."/>
            <person name="Blanchard A."/>
        </authorList>
    </citation>
    <scope>NUCLEOTIDE SEQUENCE [LARGE SCALE GENOMIC DNA]</scope>
    <source>
        <strain evidence="2 3">14232</strain>
    </source>
</reference>
<dbReference type="AlphaFoldDB" id="A0A084EG51"/>